<dbReference type="SUPFAM" id="SSF52540">
    <property type="entry name" value="P-loop containing nucleoside triphosphate hydrolases"/>
    <property type="match status" value="1"/>
</dbReference>
<dbReference type="GO" id="GO:0043531">
    <property type="term" value="F:ADP binding"/>
    <property type="evidence" value="ECO:0007669"/>
    <property type="project" value="InterPro"/>
</dbReference>
<accession>A0AAD8MMB5</accession>
<protein>
    <recommendedName>
        <fullName evidence="1">NB-ARC domain-containing protein</fullName>
    </recommendedName>
</protein>
<evidence type="ECO:0000259" key="1">
    <source>
        <dbReference type="Pfam" id="PF00931"/>
    </source>
</evidence>
<proteinExistence type="predicted"/>
<dbReference type="AlphaFoldDB" id="A0AAD8MMB5"/>
<dbReference type="Pfam" id="PF00931">
    <property type="entry name" value="NB-ARC"/>
    <property type="match status" value="1"/>
</dbReference>
<dbReference type="EMBL" id="JAUIZM010000006">
    <property type="protein sequence ID" value="KAK1377719.1"/>
    <property type="molecule type" value="Genomic_DNA"/>
</dbReference>
<reference evidence="2" key="2">
    <citation type="submission" date="2023-05" db="EMBL/GenBank/DDBJ databases">
        <authorList>
            <person name="Schelkunov M.I."/>
        </authorList>
    </citation>
    <scope>NUCLEOTIDE SEQUENCE</scope>
    <source>
        <strain evidence="2">Hsosn_3</strain>
        <tissue evidence="2">Leaf</tissue>
    </source>
</reference>
<reference evidence="2" key="1">
    <citation type="submission" date="2023-02" db="EMBL/GenBank/DDBJ databases">
        <title>Genome of toxic invasive species Heracleum sosnowskyi carries increased number of genes despite the absence of recent whole-genome duplications.</title>
        <authorList>
            <person name="Schelkunov M."/>
            <person name="Shtratnikova V."/>
            <person name="Makarenko M."/>
            <person name="Klepikova A."/>
            <person name="Omelchenko D."/>
            <person name="Novikova G."/>
            <person name="Obukhova E."/>
            <person name="Bogdanov V."/>
            <person name="Penin A."/>
            <person name="Logacheva M."/>
        </authorList>
    </citation>
    <scope>NUCLEOTIDE SEQUENCE</scope>
    <source>
        <strain evidence="2">Hsosn_3</strain>
        <tissue evidence="2">Leaf</tissue>
    </source>
</reference>
<feature type="domain" description="NB-ARC" evidence="1">
    <location>
        <begin position="12"/>
        <end position="89"/>
    </location>
</feature>
<gene>
    <name evidence="2" type="ORF">POM88_024463</name>
</gene>
<name>A0AAD8MMB5_9APIA</name>
<dbReference type="InterPro" id="IPR002182">
    <property type="entry name" value="NB-ARC"/>
</dbReference>
<organism evidence="2 3">
    <name type="scientific">Heracleum sosnowskyi</name>
    <dbReference type="NCBI Taxonomy" id="360622"/>
    <lineage>
        <taxon>Eukaryota</taxon>
        <taxon>Viridiplantae</taxon>
        <taxon>Streptophyta</taxon>
        <taxon>Embryophyta</taxon>
        <taxon>Tracheophyta</taxon>
        <taxon>Spermatophyta</taxon>
        <taxon>Magnoliopsida</taxon>
        <taxon>eudicotyledons</taxon>
        <taxon>Gunneridae</taxon>
        <taxon>Pentapetalae</taxon>
        <taxon>asterids</taxon>
        <taxon>campanulids</taxon>
        <taxon>Apiales</taxon>
        <taxon>Apiaceae</taxon>
        <taxon>Apioideae</taxon>
        <taxon>apioid superclade</taxon>
        <taxon>Tordylieae</taxon>
        <taxon>Tordyliinae</taxon>
        <taxon>Heracleum</taxon>
    </lineage>
</organism>
<keyword evidence="3" id="KW-1185">Reference proteome</keyword>
<evidence type="ECO:0000313" key="3">
    <source>
        <dbReference type="Proteomes" id="UP001237642"/>
    </source>
</evidence>
<dbReference type="Proteomes" id="UP001237642">
    <property type="component" value="Unassembled WGS sequence"/>
</dbReference>
<comment type="caution">
    <text evidence="2">The sequence shown here is derived from an EMBL/GenBank/DDBJ whole genome shotgun (WGS) entry which is preliminary data.</text>
</comment>
<sequence>MSCLVDVSIERIRYKLCRLWWYQRYLIVLDVAHAIDGAIKTLCELCPNQSNGSKLLITTAKRGLLTASLDCYIHERRVLGDDEAWELFNGRLDFQVNQEVEQFSRDIAKKCSGLVDQPVDNGKTPECAGSSFPFLSFDSREGPVPEKDIGNFIHRGIKLNCLRKLRVLDLKDFGFETHLPSGAFPFPFGSCNSYDMSTFVLECENYRSRIMEPGRPISLLNMQTLWGAFVDD</sequence>
<dbReference type="InterPro" id="IPR027417">
    <property type="entry name" value="P-loop_NTPase"/>
</dbReference>
<evidence type="ECO:0000313" key="2">
    <source>
        <dbReference type="EMBL" id="KAK1377719.1"/>
    </source>
</evidence>